<dbReference type="AlphaFoldDB" id="A0AAF5PT66"/>
<dbReference type="WBParaSite" id="mrna-Wban_05251">
    <property type="protein sequence ID" value="mrna-Wban_05251"/>
    <property type="gene ID" value="Wban_05251"/>
</dbReference>
<protein>
    <submittedName>
        <fullName evidence="3">Uncharacterized protein</fullName>
    </submittedName>
</protein>
<proteinExistence type="predicted"/>
<dbReference type="Proteomes" id="UP000093561">
    <property type="component" value="Unassembled WGS sequence"/>
</dbReference>
<feature type="transmembrane region" description="Helical" evidence="1">
    <location>
        <begin position="15"/>
        <end position="35"/>
    </location>
</feature>
<keyword evidence="1" id="KW-1133">Transmembrane helix</keyword>
<feature type="transmembrane region" description="Helical" evidence="1">
    <location>
        <begin position="56"/>
        <end position="78"/>
    </location>
</feature>
<keyword evidence="1" id="KW-0812">Transmembrane</keyword>
<feature type="transmembrane region" description="Helical" evidence="1">
    <location>
        <begin position="84"/>
        <end position="100"/>
    </location>
</feature>
<evidence type="ECO:0000313" key="2">
    <source>
        <dbReference type="Proteomes" id="UP000093561"/>
    </source>
</evidence>
<reference evidence="3" key="3">
    <citation type="submission" date="2024-02" db="UniProtKB">
        <authorList>
            <consortium name="WormBaseParasite"/>
        </authorList>
    </citation>
    <scope>IDENTIFICATION</scope>
    <source>
        <strain evidence="3">pt0022</strain>
    </source>
</reference>
<evidence type="ECO:0000313" key="3">
    <source>
        <dbReference type="WBParaSite" id="mrna-Wban_05251"/>
    </source>
</evidence>
<organism evidence="2 3">
    <name type="scientific">Wuchereria bancrofti</name>
    <dbReference type="NCBI Taxonomy" id="6293"/>
    <lineage>
        <taxon>Eukaryota</taxon>
        <taxon>Metazoa</taxon>
        <taxon>Ecdysozoa</taxon>
        <taxon>Nematoda</taxon>
        <taxon>Chromadorea</taxon>
        <taxon>Rhabditida</taxon>
        <taxon>Spirurina</taxon>
        <taxon>Spiruromorpha</taxon>
        <taxon>Filarioidea</taxon>
        <taxon>Onchocercidae</taxon>
        <taxon>Wuchereria</taxon>
    </lineage>
</organism>
<feature type="transmembrane region" description="Helical" evidence="1">
    <location>
        <begin position="171"/>
        <end position="196"/>
    </location>
</feature>
<accession>A0AAF5PT66</accession>
<keyword evidence="1" id="KW-0472">Membrane</keyword>
<reference evidence="2" key="1">
    <citation type="submission" date="2015-03" db="EMBL/GenBank/DDBJ databases">
        <title>Wuchereria bancrofti Genome Sequencing Papua New Guinea Strain.</title>
        <authorList>
            <person name="Small S.T."/>
            <person name="Serre D."/>
            <person name="Zimmerman P.A."/>
        </authorList>
    </citation>
    <scope>NUCLEOTIDE SEQUENCE [LARGE SCALE GENOMIC DNA]</scope>
    <source>
        <strain evidence="2">pt0022</strain>
    </source>
</reference>
<evidence type="ECO:0000256" key="1">
    <source>
        <dbReference type="SAM" id="Phobius"/>
    </source>
</evidence>
<reference evidence="2" key="2">
    <citation type="journal article" date="2016" name="Mol. Ecol.">
        <title>Population genomics of the filarial nematode parasite Wuchereria bancrofti from mosquitoes.</title>
        <authorList>
            <person name="Small S.T."/>
            <person name="Reimer L.J."/>
            <person name="Tisch D.J."/>
            <person name="King C.L."/>
            <person name="Christensen B.M."/>
            <person name="Siba P.M."/>
            <person name="Kazura J.W."/>
            <person name="Serre D."/>
            <person name="Zimmerman P.A."/>
        </authorList>
    </citation>
    <scope>NUCLEOTIDE SEQUENCE</scope>
    <source>
        <strain evidence="2">pt0022</strain>
    </source>
</reference>
<name>A0AAF5PT66_WUCBA</name>
<sequence>MHAISACTTIAVNCLILVLSVMELMLTSSIYDFIVTHELFYAYPKKTILIAPSQSLLKYISISLSFFLSFASITYFSYRYQRVTHIYFTIMLEIVALLSLRKVSTFGRIASYINYSFTFNIASLYHLPSKYRITQFACAVLHAICCSRSFQTAQKLAVFISGDEDNFTATAWWYTLRFSTILFAATSILTLLLLFLNMRKSLRQSCKISSVSYDLLIVGRKEGMFHL</sequence>